<accession>A0ABN1BC64</accession>
<dbReference type="EMBL" id="BAAAHB010000145">
    <property type="protein sequence ID" value="GAA0494664.1"/>
    <property type="molecule type" value="Genomic_DNA"/>
</dbReference>
<organism evidence="2 3">
    <name type="scientific">Streptomyces stramineus</name>
    <dbReference type="NCBI Taxonomy" id="173861"/>
    <lineage>
        <taxon>Bacteria</taxon>
        <taxon>Bacillati</taxon>
        <taxon>Actinomycetota</taxon>
        <taxon>Actinomycetes</taxon>
        <taxon>Kitasatosporales</taxon>
        <taxon>Streptomycetaceae</taxon>
        <taxon>Streptomyces</taxon>
    </lineage>
</organism>
<sequence length="286" mass="30424">MNPSEAFDWDAMATMLERRAELRTPFLTAALDWLGGLAPAGAGRVLDVGSGPGVVTCLLAHRFPGARVTAVDGAPAQLERVRDRAAGQGLAERVDTHRADLPAGFATLDPADVVWAGQVVHHLGDQQAALAALARTLRPGGVLAIVEGGLTQRFLPRDFGLGRPGFQARLEAAEEDWFASMRTALPGSAAVVEDWPALLSGAGLVPTGSRTFLTDLPAPLGGAARQVLRDHLARRREHMAEQLAPEDRKTLDHLLDDDSPAGILRRPDAFYLEAQTVHTARAALPS</sequence>
<dbReference type="PANTHER" id="PTHR43591">
    <property type="entry name" value="METHYLTRANSFERASE"/>
    <property type="match status" value="1"/>
</dbReference>
<dbReference type="GO" id="GO:0008168">
    <property type="term" value="F:methyltransferase activity"/>
    <property type="evidence" value="ECO:0007669"/>
    <property type="project" value="UniProtKB-KW"/>
</dbReference>
<reference evidence="2 3" key="1">
    <citation type="journal article" date="2019" name="Int. J. Syst. Evol. Microbiol.">
        <title>The Global Catalogue of Microorganisms (GCM) 10K type strain sequencing project: providing services to taxonomists for standard genome sequencing and annotation.</title>
        <authorList>
            <consortium name="The Broad Institute Genomics Platform"/>
            <consortium name="The Broad Institute Genome Sequencing Center for Infectious Disease"/>
            <person name="Wu L."/>
            <person name="Ma J."/>
        </authorList>
    </citation>
    <scope>NUCLEOTIDE SEQUENCE [LARGE SCALE GENOMIC DNA]</scope>
    <source>
        <strain evidence="2 3">JCM 10649</strain>
    </source>
</reference>
<keyword evidence="2" id="KW-0808">Transferase</keyword>
<protein>
    <submittedName>
        <fullName evidence="2">Class I SAM-dependent methyltransferase</fullName>
    </submittedName>
</protein>
<gene>
    <name evidence="2" type="ORF">GCM10009544_63530</name>
</gene>
<dbReference type="InterPro" id="IPR029063">
    <property type="entry name" value="SAM-dependent_MTases_sf"/>
</dbReference>
<dbReference type="CDD" id="cd02440">
    <property type="entry name" value="AdoMet_MTases"/>
    <property type="match status" value="1"/>
</dbReference>
<name>A0ABN1BC64_9ACTN</name>
<dbReference type="SUPFAM" id="SSF53335">
    <property type="entry name" value="S-adenosyl-L-methionine-dependent methyltransferases"/>
    <property type="match status" value="1"/>
</dbReference>
<keyword evidence="3" id="KW-1185">Reference proteome</keyword>
<evidence type="ECO:0000259" key="1">
    <source>
        <dbReference type="Pfam" id="PF13649"/>
    </source>
</evidence>
<dbReference type="Proteomes" id="UP001499895">
    <property type="component" value="Unassembled WGS sequence"/>
</dbReference>
<keyword evidence="2" id="KW-0489">Methyltransferase</keyword>
<dbReference type="Gene3D" id="3.40.50.150">
    <property type="entry name" value="Vaccinia Virus protein VP39"/>
    <property type="match status" value="1"/>
</dbReference>
<feature type="domain" description="Methyltransferase" evidence="1">
    <location>
        <begin position="45"/>
        <end position="141"/>
    </location>
</feature>
<dbReference type="Pfam" id="PF13649">
    <property type="entry name" value="Methyltransf_25"/>
    <property type="match status" value="1"/>
</dbReference>
<dbReference type="InterPro" id="IPR041698">
    <property type="entry name" value="Methyltransf_25"/>
</dbReference>
<dbReference type="GO" id="GO:0032259">
    <property type="term" value="P:methylation"/>
    <property type="evidence" value="ECO:0007669"/>
    <property type="project" value="UniProtKB-KW"/>
</dbReference>
<comment type="caution">
    <text evidence="2">The sequence shown here is derived from an EMBL/GenBank/DDBJ whole genome shotgun (WGS) entry which is preliminary data.</text>
</comment>
<evidence type="ECO:0000313" key="3">
    <source>
        <dbReference type="Proteomes" id="UP001499895"/>
    </source>
</evidence>
<evidence type="ECO:0000313" key="2">
    <source>
        <dbReference type="EMBL" id="GAA0494664.1"/>
    </source>
</evidence>
<proteinExistence type="predicted"/>